<dbReference type="GO" id="GO:0017004">
    <property type="term" value="P:cytochrome complex assembly"/>
    <property type="evidence" value="ECO:0007669"/>
    <property type="project" value="UniProtKB-KW"/>
</dbReference>
<keyword evidence="8" id="KW-1185">Reference proteome</keyword>
<comment type="subcellular location">
    <subcellularLocation>
        <location evidence="1">Cell envelope</location>
    </subcellularLocation>
</comment>
<keyword evidence="7" id="KW-0413">Isomerase</keyword>
<dbReference type="Gene3D" id="3.40.30.10">
    <property type="entry name" value="Glutaredoxin"/>
    <property type="match status" value="1"/>
</dbReference>
<dbReference type="InterPro" id="IPR050553">
    <property type="entry name" value="Thioredoxin_ResA/DsbE_sf"/>
</dbReference>
<dbReference type="Proteomes" id="UP000192408">
    <property type="component" value="Unassembled WGS sequence"/>
</dbReference>
<dbReference type="CDD" id="cd02966">
    <property type="entry name" value="TlpA_like_family"/>
    <property type="match status" value="1"/>
</dbReference>
<evidence type="ECO:0000259" key="6">
    <source>
        <dbReference type="PROSITE" id="PS51352"/>
    </source>
</evidence>
<dbReference type="RefSeq" id="WP_084257370.1">
    <property type="nucleotide sequence ID" value="NZ_FWWV01000024.1"/>
</dbReference>
<feature type="signal peptide" evidence="5">
    <location>
        <begin position="1"/>
        <end position="19"/>
    </location>
</feature>
<gene>
    <name evidence="7" type="ORF">SAMN05660772_00948</name>
</gene>
<keyword evidence="4" id="KW-0676">Redox-active center</keyword>
<dbReference type="PANTHER" id="PTHR42852">
    <property type="entry name" value="THIOL:DISULFIDE INTERCHANGE PROTEIN DSBE"/>
    <property type="match status" value="1"/>
</dbReference>
<dbReference type="PANTHER" id="PTHR42852:SF6">
    <property type="entry name" value="THIOL:DISULFIDE INTERCHANGE PROTEIN DSBE"/>
    <property type="match status" value="1"/>
</dbReference>
<evidence type="ECO:0000313" key="8">
    <source>
        <dbReference type="Proteomes" id="UP000192408"/>
    </source>
</evidence>
<evidence type="ECO:0000256" key="5">
    <source>
        <dbReference type="SAM" id="SignalP"/>
    </source>
</evidence>
<keyword evidence="5" id="KW-0732">Signal</keyword>
<dbReference type="EMBL" id="FWWV01000024">
    <property type="protein sequence ID" value="SMB86723.1"/>
    <property type="molecule type" value="Genomic_DNA"/>
</dbReference>
<proteinExistence type="predicted"/>
<dbReference type="InterPro" id="IPR036249">
    <property type="entry name" value="Thioredoxin-like_sf"/>
</dbReference>
<evidence type="ECO:0000256" key="4">
    <source>
        <dbReference type="ARBA" id="ARBA00023284"/>
    </source>
</evidence>
<dbReference type="InterPro" id="IPR000866">
    <property type="entry name" value="AhpC/TSA"/>
</dbReference>
<name>A0A1W1V067_9PAST</name>
<dbReference type="SUPFAM" id="SSF52833">
    <property type="entry name" value="Thioredoxin-like"/>
    <property type="match status" value="1"/>
</dbReference>
<dbReference type="AlphaFoldDB" id="A0A1W1V067"/>
<dbReference type="InterPro" id="IPR013766">
    <property type="entry name" value="Thioredoxin_domain"/>
</dbReference>
<feature type="chain" id="PRO_5012484104" evidence="5">
    <location>
        <begin position="20"/>
        <end position="158"/>
    </location>
</feature>
<dbReference type="PROSITE" id="PS51257">
    <property type="entry name" value="PROKAR_LIPOPROTEIN"/>
    <property type="match status" value="1"/>
</dbReference>
<dbReference type="Pfam" id="PF00578">
    <property type="entry name" value="AhpC-TSA"/>
    <property type="match status" value="1"/>
</dbReference>
<keyword evidence="3" id="KW-1015">Disulfide bond</keyword>
<accession>A0A1W1V067</accession>
<sequence>MKTLLKTALFALTCLFLTACEEQQATVGKKAPQLATFNLSGEAVKLENVVQQKPLFITFWSENCGGCIAEMLELQRLQQAHPDKLDFLAINIDGKNADTATVAKQRGITLPVVKDQLGITAERYQVIGTPTSFLIATNGVLQQRMEGFDHEQVNALFE</sequence>
<dbReference type="STRING" id="1122938.SAMN05660772_00948"/>
<dbReference type="PROSITE" id="PS51352">
    <property type="entry name" value="THIOREDOXIN_2"/>
    <property type="match status" value="1"/>
</dbReference>
<evidence type="ECO:0000256" key="1">
    <source>
        <dbReference type="ARBA" id="ARBA00004196"/>
    </source>
</evidence>
<dbReference type="GO" id="GO:0016209">
    <property type="term" value="F:antioxidant activity"/>
    <property type="evidence" value="ECO:0007669"/>
    <property type="project" value="InterPro"/>
</dbReference>
<reference evidence="8" key="1">
    <citation type="submission" date="2017-04" db="EMBL/GenBank/DDBJ databases">
        <authorList>
            <person name="Varghese N."/>
            <person name="Submissions S."/>
        </authorList>
    </citation>
    <scope>NUCLEOTIDE SEQUENCE [LARGE SCALE GENOMIC DNA]</scope>
    <source>
        <strain evidence="8">DSM 23072</strain>
    </source>
</reference>
<dbReference type="GO" id="GO:0030313">
    <property type="term" value="C:cell envelope"/>
    <property type="evidence" value="ECO:0007669"/>
    <property type="project" value="UniProtKB-SubCell"/>
</dbReference>
<dbReference type="GO" id="GO:0016853">
    <property type="term" value="F:isomerase activity"/>
    <property type="evidence" value="ECO:0007669"/>
    <property type="project" value="UniProtKB-KW"/>
</dbReference>
<evidence type="ECO:0000313" key="7">
    <source>
        <dbReference type="EMBL" id="SMB86723.1"/>
    </source>
</evidence>
<protein>
    <submittedName>
        <fullName evidence="7">Thiol-disulfide isomerase or thioredoxin</fullName>
    </submittedName>
</protein>
<evidence type="ECO:0000256" key="3">
    <source>
        <dbReference type="ARBA" id="ARBA00023157"/>
    </source>
</evidence>
<evidence type="ECO:0000256" key="2">
    <source>
        <dbReference type="ARBA" id="ARBA00022748"/>
    </source>
</evidence>
<organism evidence="7 8">
    <name type="scientific">Pasteurella testudinis DSM 23072</name>
    <dbReference type="NCBI Taxonomy" id="1122938"/>
    <lineage>
        <taxon>Bacteria</taxon>
        <taxon>Pseudomonadati</taxon>
        <taxon>Pseudomonadota</taxon>
        <taxon>Gammaproteobacteria</taxon>
        <taxon>Pasteurellales</taxon>
        <taxon>Pasteurellaceae</taxon>
        <taxon>Pasteurella</taxon>
    </lineage>
</organism>
<keyword evidence="2" id="KW-0201">Cytochrome c-type biogenesis</keyword>
<feature type="domain" description="Thioredoxin" evidence="6">
    <location>
        <begin position="25"/>
        <end position="158"/>
    </location>
</feature>
<dbReference type="GO" id="GO:0016491">
    <property type="term" value="F:oxidoreductase activity"/>
    <property type="evidence" value="ECO:0007669"/>
    <property type="project" value="InterPro"/>
</dbReference>